<feature type="signal peptide" evidence="2">
    <location>
        <begin position="1"/>
        <end position="20"/>
    </location>
</feature>
<reference evidence="3" key="2">
    <citation type="submission" date="2020-09" db="EMBL/GenBank/DDBJ databases">
        <authorList>
            <person name="Sun Q."/>
            <person name="Kim S."/>
        </authorList>
    </citation>
    <scope>NUCLEOTIDE SEQUENCE</scope>
    <source>
        <strain evidence="3">KCTC 32513</strain>
    </source>
</reference>
<dbReference type="Proteomes" id="UP000634004">
    <property type="component" value="Unassembled WGS sequence"/>
</dbReference>
<dbReference type="RefSeq" id="WP_189494859.1">
    <property type="nucleotide sequence ID" value="NZ_BMZH01000001.1"/>
</dbReference>
<evidence type="ECO:0000313" key="4">
    <source>
        <dbReference type="Proteomes" id="UP000634004"/>
    </source>
</evidence>
<proteinExistence type="predicted"/>
<keyword evidence="4" id="KW-1185">Reference proteome</keyword>
<feature type="chain" id="PRO_5035205830" evidence="2">
    <location>
        <begin position="21"/>
        <end position="113"/>
    </location>
</feature>
<name>A0A8J3CPY3_9PROT</name>
<evidence type="ECO:0000256" key="2">
    <source>
        <dbReference type="SAM" id="SignalP"/>
    </source>
</evidence>
<dbReference type="PROSITE" id="PS51257">
    <property type="entry name" value="PROKAR_LIPOPROTEIN"/>
    <property type="match status" value="1"/>
</dbReference>
<dbReference type="EMBL" id="BMZH01000001">
    <property type="protein sequence ID" value="GHA83852.1"/>
    <property type="molecule type" value="Genomic_DNA"/>
</dbReference>
<organism evidence="3 4">
    <name type="scientific">Algimonas arctica</name>
    <dbReference type="NCBI Taxonomy" id="1479486"/>
    <lineage>
        <taxon>Bacteria</taxon>
        <taxon>Pseudomonadati</taxon>
        <taxon>Pseudomonadota</taxon>
        <taxon>Alphaproteobacteria</taxon>
        <taxon>Maricaulales</taxon>
        <taxon>Robiginitomaculaceae</taxon>
        <taxon>Algimonas</taxon>
    </lineage>
</organism>
<comment type="caution">
    <text evidence="3">The sequence shown here is derived from an EMBL/GenBank/DDBJ whole genome shotgun (WGS) entry which is preliminary data.</text>
</comment>
<feature type="region of interest" description="Disordered" evidence="1">
    <location>
        <begin position="85"/>
        <end position="113"/>
    </location>
</feature>
<protein>
    <submittedName>
        <fullName evidence="3">Uncharacterized protein</fullName>
    </submittedName>
</protein>
<accession>A0A8J3CPY3</accession>
<keyword evidence="2" id="KW-0732">Signal</keyword>
<sequence>MFTRHTALAILAASVLSACASVDLPDIDFMGKSDFNEEISALNPDYASPDEVPDIPNDVRSASEWDKSAREMQDLYGEFEVPDLEPALTPEEFDRQFEQAQDASGAYKQDDPS</sequence>
<reference evidence="3" key="1">
    <citation type="journal article" date="2014" name="Int. J. Syst. Evol. Microbiol.">
        <title>Complete genome sequence of Corynebacterium casei LMG S-19264T (=DSM 44701T), isolated from a smear-ripened cheese.</title>
        <authorList>
            <consortium name="US DOE Joint Genome Institute (JGI-PGF)"/>
            <person name="Walter F."/>
            <person name="Albersmeier A."/>
            <person name="Kalinowski J."/>
            <person name="Ruckert C."/>
        </authorList>
    </citation>
    <scope>NUCLEOTIDE SEQUENCE</scope>
    <source>
        <strain evidence="3">KCTC 32513</strain>
    </source>
</reference>
<evidence type="ECO:0000313" key="3">
    <source>
        <dbReference type="EMBL" id="GHA83852.1"/>
    </source>
</evidence>
<dbReference type="AlphaFoldDB" id="A0A8J3CPY3"/>
<gene>
    <name evidence="3" type="ORF">GCM10009069_03960</name>
</gene>
<evidence type="ECO:0000256" key="1">
    <source>
        <dbReference type="SAM" id="MobiDB-lite"/>
    </source>
</evidence>